<evidence type="ECO:0000256" key="1">
    <source>
        <dbReference type="SAM" id="SignalP"/>
    </source>
</evidence>
<dbReference type="KEGG" id="stp:Strop_1490"/>
<proteinExistence type="predicted"/>
<evidence type="ECO:0008006" key="4">
    <source>
        <dbReference type="Google" id="ProtNLM"/>
    </source>
</evidence>
<dbReference type="Proteomes" id="UP000000235">
    <property type="component" value="Chromosome"/>
</dbReference>
<dbReference type="HOGENOM" id="CLU_705847_0_0_11"/>
<organism evidence="2 3">
    <name type="scientific">Salinispora tropica (strain ATCC BAA-916 / DSM 44818 / JCM 13857 / NBRC 105044 / CNB-440)</name>
    <dbReference type="NCBI Taxonomy" id="369723"/>
    <lineage>
        <taxon>Bacteria</taxon>
        <taxon>Bacillati</taxon>
        <taxon>Actinomycetota</taxon>
        <taxon>Actinomycetes</taxon>
        <taxon>Micromonosporales</taxon>
        <taxon>Micromonosporaceae</taxon>
        <taxon>Salinispora</taxon>
    </lineage>
</organism>
<reference evidence="3" key="1">
    <citation type="journal article" date="2007" name="Proc. Natl. Acad. Sci. U.S.A.">
        <title>Genome sequencing reveals complex secondary metabolome in the marine actinomycete Salinispora tropica.</title>
        <authorList>
            <person name="Udwary D.W."/>
            <person name="Zeigler L."/>
            <person name="Asolkar R.N."/>
            <person name="Singan V."/>
            <person name="Lapidus A."/>
            <person name="Fenical W."/>
            <person name="Jensen P.R."/>
            <person name="Moore B.S."/>
        </authorList>
    </citation>
    <scope>NUCLEOTIDE SEQUENCE [LARGE SCALE GENOMIC DNA]</scope>
    <source>
        <strain evidence="3">ATCC BAA-916 / DSM 44818 / CNB-440</strain>
    </source>
</reference>
<evidence type="ECO:0000313" key="3">
    <source>
        <dbReference type="Proteomes" id="UP000000235"/>
    </source>
</evidence>
<protein>
    <recommendedName>
        <fullName evidence="4">Lipoprotein</fullName>
    </recommendedName>
</protein>
<dbReference type="EMBL" id="CP000667">
    <property type="protein sequence ID" value="ABP53956.1"/>
    <property type="molecule type" value="Genomic_DNA"/>
</dbReference>
<evidence type="ECO:0000313" key="2">
    <source>
        <dbReference type="EMBL" id="ABP53956.1"/>
    </source>
</evidence>
<gene>
    <name evidence="2" type="ordered locus">Strop_1490</name>
</gene>
<name>A4X506_SALTO</name>
<dbReference type="RefSeq" id="WP_011905388.1">
    <property type="nucleotide sequence ID" value="NC_009380.1"/>
</dbReference>
<dbReference type="AlphaFoldDB" id="A4X506"/>
<dbReference type="eggNOG" id="ENOG5031FHE">
    <property type="taxonomic scope" value="Bacteria"/>
</dbReference>
<dbReference type="PROSITE" id="PS51257">
    <property type="entry name" value="PROKAR_LIPOPROTEIN"/>
    <property type="match status" value="1"/>
</dbReference>
<keyword evidence="3" id="KW-1185">Reference proteome</keyword>
<feature type="chain" id="PRO_5039087741" description="Lipoprotein" evidence="1">
    <location>
        <begin position="28"/>
        <end position="398"/>
    </location>
</feature>
<dbReference type="PATRIC" id="fig|369723.5.peg.1521"/>
<feature type="signal peptide" evidence="1">
    <location>
        <begin position="1"/>
        <end position="27"/>
    </location>
</feature>
<keyword evidence="1" id="KW-0732">Signal</keyword>
<sequence>MLAARRTGRTTAAALALVAALTGCAVVADRAPSDLSVGHESRDGSLTVWPARGSLADEAATTTAVTEAVRAWRSPLGDRAYLPTSGILWVGEVDGAPLALVAVDVPGTGASWLLQVAGEDGRHTVTRAVEHTDPGYLVYSDVLPVHTDAGRRYLVSARVTDLTGPDGQAVTIEGGLSTPVAVPACSAVSITATLRATESMPQGRPTDHFLDLGTGLDTPRDPLVRDESGSGRQALAGLDTCALAGDQGPFGSIQRQFGNRKSAVSVPASWPMAGLTIRTVGEGTLGDGPPGEVQQLTWDAANDEMTAVLYRPATGGATMMSAADRAAPLQAYVLPVDGQRLGVLSWQPTPEDSLSVPAGTSRLVDRPGLAVLPLADEKVTVSLATIEETHYRSLPAPR</sequence>
<accession>A4X506</accession>